<comment type="subcellular location">
    <subcellularLocation>
        <location evidence="1">Nucleus</location>
    </subcellularLocation>
</comment>
<dbReference type="Proteomes" id="UP000054359">
    <property type="component" value="Unassembled WGS sequence"/>
</dbReference>
<organism evidence="3 4">
    <name type="scientific">Stegodyphus mimosarum</name>
    <name type="common">African social velvet spider</name>
    <dbReference type="NCBI Taxonomy" id="407821"/>
    <lineage>
        <taxon>Eukaryota</taxon>
        <taxon>Metazoa</taxon>
        <taxon>Ecdysozoa</taxon>
        <taxon>Arthropoda</taxon>
        <taxon>Chelicerata</taxon>
        <taxon>Arachnida</taxon>
        <taxon>Araneae</taxon>
        <taxon>Araneomorphae</taxon>
        <taxon>Entelegynae</taxon>
        <taxon>Eresoidea</taxon>
        <taxon>Eresidae</taxon>
        <taxon>Stegodyphus</taxon>
    </lineage>
</organism>
<evidence type="ECO:0008006" key="5">
    <source>
        <dbReference type="Google" id="ProtNLM"/>
    </source>
</evidence>
<dbReference type="GO" id="GO:0005634">
    <property type="term" value="C:nucleus"/>
    <property type="evidence" value="ECO:0007669"/>
    <property type="project" value="UniProtKB-SubCell"/>
</dbReference>
<feature type="non-terminal residue" evidence="3">
    <location>
        <position position="87"/>
    </location>
</feature>
<reference evidence="3 4" key="1">
    <citation type="submission" date="2013-11" db="EMBL/GenBank/DDBJ databases">
        <title>Genome sequencing of Stegodyphus mimosarum.</title>
        <authorList>
            <person name="Bechsgaard J."/>
        </authorList>
    </citation>
    <scope>NUCLEOTIDE SEQUENCE [LARGE SCALE GENOMIC DNA]</scope>
</reference>
<name>A0A087TKV8_STEMI</name>
<dbReference type="SUPFAM" id="SSF46689">
    <property type="entry name" value="Homeodomain-like"/>
    <property type="match status" value="1"/>
</dbReference>
<evidence type="ECO:0000256" key="2">
    <source>
        <dbReference type="SAM" id="MobiDB-lite"/>
    </source>
</evidence>
<proteinExistence type="predicted"/>
<dbReference type="InterPro" id="IPR009057">
    <property type="entry name" value="Homeodomain-like_sf"/>
</dbReference>
<dbReference type="InterPro" id="IPR036388">
    <property type="entry name" value="WH-like_DNA-bd_sf"/>
</dbReference>
<dbReference type="AlphaFoldDB" id="A0A087TKV8"/>
<evidence type="ECO:0000256" key="1">
    <source>
        <dbReference type="ARBA" id="ARBA00004123"/>
    </source>
</evidence>
<evidence type="ECO:0000313" key="3">
    <source>
        <dbReference type="EMBL" id="KFM65747.1"/>
    </source>
</evidence>
<accession>A0A087TKV8</accession>
<feature type="compositionally biased region" description="Basic residues" evidence="2">
    <location>
        <begin position="52"/>
        <end position="62"/>
    </location>
</feature>
<dbReference type="EMBL" id="KK115687">
    <property type="protein sequence ID" value="KFM65747.1"/>
    <property type="molecule type" value="Genomic_DNA"/>
</dbReference>
<keyword evidence="4" id="KW-1185">Reference proteome</keyword>
<protein>
    <recommendedName>
        <fullName evidence="5">Paired domain-containing protein</fullName>
    </recommendedName>
</protein>
<dbReference type="OrthoDB" id="6428708at2759"/>
<dbReference type="Pfam" id="PF13551">
    <property type="entry name" value="HTH_29"/>
    <property type="match status" value="1"/>
</dbReference>
<gene>
    <name evidence="3" type="ORF">X975_11294</name>
</gene>
<sequence length="87" mass="10233">MVLSQKKTSLETCRLVTHLHQKKGKSIRKIAYLLKLSNSTIFDIIKHYKKQNRVQNKRRPGRPSKLSDGMKHFILRKIKKNPRLSVP</sequence>
<feature type="region of interest" description="Disordered" evidence="2">
    <location>
        <begin position="52"/>
        <end position="71"/>
    </location>
</feature>
<evidence type="ECO:0000313" key="4">
    <source>
        <dbReference type="Proteomes" id="UP000054359"/>
    </source>
</evidence>
<dbReference type="Gene3D" id="1.10.10.10">
    <property type="entry name" value="Winged helix-like DNA-binding domain superfamily/Winged helix DNA-binding domain"/>
    <property type="match status" value="1"/>
</dbReference>